<keyword evidence="2" id="KW-0238">DNA-binding</keyword>
<keyword evidence="3" id="KW-1185">Reference proteome</keyword>
<dbReference type="InterPro" id="IPR001387">
    <property type="entry name" value="Cro/C1-type_HTH"/>
</dbReference>
<gene>
    <name evidence="2" type="ORF">SAMN03080598_02526</name>
</gene>
<dbReference type="InterPro" id="IPR010982">
    <property type="entry name" value="Lambda_DNA-bd_dom_sf"/>
</dbReference>
<dbReference type="AlphaFoldDB" id="A0A1H5XHW7"/>
<accession>A0A1H5XHW7</accession>
<evidence type="ECO:0000313" key="3">
    <source>
        <dbReference type="Proteomes" id="UP000236736"/>
    </source>
</evidence>
<organism evidence="2 3">
    <name type="scientific">Algoriphagus boritolerans DSM 17298 = JCM 18970</name>
    <dbReference type="NCBI Taxonomy" id="1120964"/>
    <lineage>
        <taxon>Bacteria</taxon>
        <taxon>Pseudomonadati</taxon>
        <taxon>Bacteroidota</taxon>
        <taxon>Cytophagia</taxon>
        <taxon>Cytophagales</taxon>
        <taxon>Cyclobacteriaceae</taxon>
        <taxon>Algoriphagus</taxon>
    </lineage>
</organism>
<dbReference type="GO" id="GO:0003677">
    <property type="term" value="F:DNA binding"/>
    <property type="evidence" value="ECO:0007669"/>
    <property type="project" value="UniProtKB-KW"/>
</dbReference>
<evidence type="ECO:0000259" key="1">
    <source>
        <dbReference type="Pfam" id="PF13443"/>
    </source>
</evidence>
<dbReference type="SUPFAM" id="SSF47413">
    <property type="entry name" value="lambda repressor-like DNA-binding domains"/>
    <property type="match status" value="1"/>
</dbReference>
<dbReference type="EMBL" id="FNVR01000013">
    <property type="protein sequence ID" value="SEG10987.1"/>
    <property type="molecule type" value="Genomic_DNA"/>
</dbReference>
<evidence type="ECO:0000313" key="2">
    <source>
        <dbReference type="EMBL" id="SEG10987.1"/>
    </source>
</evidence>
<name>A0A1H5XHW7_9BACT</name>
<dbReference type="OrthoDB" id="1123008at2"/>
<proteinExistence type="predicted"/>
<dbReference type="Proteomes" id="UP000236736">
    <property type="component" value="Unassembled WGS sequence"/>
</dbReference>
<dbReference type="STRING" id="1120964.GCA_001313265_07929"/>
<protein>
    <submittedName>
        <fullName evidence="2">Cro/C1-type HTH DNA-binding domain-containing protein</fullName>
    </submittedName>
</protein>
<dbReference type="Pfam" id="PF13443">
    <property type="entry name" value="HTH_26"/>
    <property type="match status" value="1"/>
</dbReference>
<feature type="domain" description="HTH cro/C1-type" evidence="1">
    <location>
        <begin position="3"/>
        <end position="64"/>
    </location>
</feature>
<dbReference type="RefSeq" id="WP_103925175.1">
    <property type="nucleotide sequence ID" value="NZ_BBFN01000106.1"/>
</dbReference>
<sequence length="75" mass="8395">MTRLGEVFQRKSINKSEVARKTGLSSPRLSELTINPKTKLTAAELYLIAKAIDEDPCKLLDYVCQDIKLEGKEGK</sequence>
<reference evidence="3" key="1">
    <citation type="submission" date="2016-10" db="EMBL/GenBank/DDBJ databases">
        <authorList>
            <person name="Varghese N."/>
            <person name="Submissions S."/>
        </authorList>
    </citation>
    <scope>NUCLEOTIDE SEQUENCE [LARGE SCALE GENOMIC DNA]</scope>
    <source>
        <strain evidence="3">DSM 17298</strain>
    </source>
</reference>